<dbReference type="EMBL" id="ANKE01000586">
    <property type="protein sequence ID" value="EPC71273.1"/>
    <property type="molecule type" value="Genomic_DNA"/>
</dbReference>
<keyword evidence="1" id="KW-0812">Transmembrane</keyword>
<proteinExistence type="predicted"/>
<organism evidence="2 3">
    <name type="scientific">Lacticaseibacillus paracasei subsp. paracasei Lpp41</name>
    <dbReference type="NCBI Taxonomy" id="1256208"/>
    <lineage>
        <taxon>Bacteria</taxon>
        <taxon>Bacillati</taxon>
        <taxon>Bacillota</taxon>
        <taxon>Bacilli</taxon>
        <taxon>Lactobacillales</taxon>
        <taxon>Lactobacillaceae</taxon>
        <taxon>Lacticaseibacillus</taxon>
    </lineage>
</organism>
<sequence>MENPSWKKVLKIILKMPEINGYDHERDLSSIYGCDYHHQVSVLRSMNLVSKETKLNGFWEIDLTDLGFTYFDRSWDKTLEFVRRSILVPIAVSITTTLLAWLLKWIIFQK</sequence>
<feature type="transmembrane region" description="Helical" evidence="1">
    <location>
        <begin position="86"/>
        <end position="107"/>
    </location>
</feature>
<name>A0A829H4F1_LACPA</name>
<keyword evidence="1" id="KW-1133">Transmembrane helix</keyword>
<evidence type="ECO:0000313" key="2">
    <source>
        <dbReference type="EMBL" id="EPC71273.1"/>
    </source>
</evidence>
<accession>A0A829H4F1</accession>
<comment type="caution">
    <text evidence="2">The sequence shown here is derived from an EMBL/GenBank/DDBJ whole genome shotgun (WGS) entry which is preliminary data.</text>
</comment>
<gene>
    <name evidence="2" type="ORF">Lpp41_12193</name>
</gene>
<evidence type="ECO:0000313" key="3">
    <source>
        <dbReference type="Proteomes" id="UP000014244"/>
    </source>
</evidence>
<keyword evidence="1" id="KW-0472">Membrane</keyword>
<reference evidence="2 3" key="1">
    <citation type="journal article" date="2013" name="PLoS ONE">
        <title>Lactobacillus paracasei comparative genomics: towards species pan-genome definition and exploitation of diversity.</title>
        <authorList>
            <person name="Smokvina T."/>
            <person name="Wels M."/>
            <person name="Polka J."/>
            <person name="Chervaux C."/>
            <person name="Brisse S."/>
            <person name="Boekhorst J."/>
            <person name="van Hylckama Vlieg J.E."/>
            <person name="Siezen R.J."/>
        </authorList>
    </citation>
    <scope>NUCLEOTIDE SEQUENCE [LARGE SCALE GENOMIC DNA]</scope>
    <source>
        <strain evidence="2 3">Lpp41</strain>
    </source>
</reference>
<dbReference type="Proteomes" id="UP000014244">
    <property type="component" value="Unassembled WGS sequence"/>
</dbReference>
<dbReference type="AlphaFoldDB" id="A0A829H4F1"/>
<evidence type="ECO:0000256" key="1">
    <source>
        <dbReference type="SAM" id="Phobius"/>
    </source>
</evidence>
<protein>
    <submittedName>
        <fullName evidence="2">Uncharacterized protein</fullName>
    </submittedName>
</protein>